<dbReference type="InterPro" id="IPR016181">
    <property type="entry name" value="Acyl_CoA_acyltransferase"/>
</dbReference>
<feature type="domain" description="N-acetyltransferase" evidence="2">
    <location>
        <begin position="31"/>
        <end position="193"/>
    </location>
</feature>
<feature type="region of interest" description="Disordered" evidence="1">
    <location>
        <begin position="1"/>
        <end position="29"/>
    </location>
</feature>
<dbReference type="Pfam" id="PF00583">
    <property type="entry name" value="Acetyltransf_1"/>
    <property type="match status" value="1"/>
</dbReference>
<dbReference type="EMBL" id="CP024996">
    <property type="protein sequence ID" value="AYR26376.1"/>
    <property type="molecule type" value="Genomic_DNA"/>
</dbReference>
<dbReference type="SUPFAM" id="SSF55729">
    <property type="entry name" value="Acyl-CoA N-acyltransferases (Nat)"/>
    <property type="match status" value="1"/>
</dbReference>
<name>A0AAD0XHH6_9BURK</name>
<dbReference type="GO" id="GO:0016747">
    <property type="term" value="F:acyltransferase activity, transferring groups other than amino-acyl groups"/>
    <property type="evidence" value="ECO:0007669"/>
    <property type="project" value="InterPro"/>
</dbReference>
<gene>
    <name evidence="3" type="ORF">RC54_22295</name>
</gene>
<evidence type="ECO:0000313" key="4">
    <source>
        <dbReference type="Proteomes" id="UP000269199"/>
    </source>
</evidence>
<dbReference type="InterPro" id="IPR000182">
    <property type="entry name" value="GNAT_dom"/>
</dbReference>
<feature type="compositionally biased region" description="Basic and acidic residues" evidence="1">
    <location>
        <begin position="10"/>
        <end position="29"/>
    </location>
</feature>
<evidence type="ECO:0000313" key="3">
    <source>
        <dbReference type="EMBL" id="AYR26376.1"/>
    </source>
</evidence>
<protein>
    <submittedName>
        <fullName evidence="3">N-acetyltransferase</fullName>
    </submittedName>
</protein>
<evidence type="ECO:0000259" key="2">
    <source>
        <dbReference type="PROSITE" id="PS51186"/>
    </source>
</evidence>
<dbReference type="Proteomes" id="UP000269199">
    <property type="component" value="Chromosome"/>
</dbReference>
<dbReference type="AlphaFoldDB" id="A0AAD0XHH6"/>
<sequence>MHHPLSGLIERLRGRPPEQGGQHEQHEKPHVFVKALSPRSRRHLLRHFLALEEKDRLLRFGSKLSDDMVTRYVEGINFERDTVFGVYDRRLRLLGVGHLAFAPKEATRISGATIKPVVAEFGVSVSAAARGLGVGTRLFMRAAMHCRNADVDTLYMHCLSSNKVMMHIAKKAGMEIHRDYGEADAYLKIKPANSATVFQEALEEQAAMLDYIVKANFKALLKWGARVTGIGARKKDAPPPPPPSPPA</sequence>
<reference evidence="3 4" key="1">
    <citation type="submission" date="2017-11" db="EMBL/GenBank/DDBJ databases">
        <title>Complete genome sequence of Herbaspirillum rubrisubalbicans DSM 11543.</title>
        <authorList>
            <person name="Chen M."/>
            <person name="An Q."/>
        </authorList>
    </citation>
    <scope>NUCLEOTIDE SEQUENCE [LARGE SCALE GENOMIC DNA]</scope>
    <source>
        <strain evidence="3 4">DSM 11543</strain>
    </source>
</reference>
<organism evidence="3 4">
    <name type="scientific">Herbaspirillum rubrisubalbicans</name>
    <dbReference type="NCBI Taxonomy" id="80842"/>
    <lineage>
        <taxon>Bacteria</taxon>
        <taxon>Pseudomonadati</taxon>
        <taxon>Pseudomonadota</taxon>
        <taxon>Betaproteobacteria</taxon>
        <taxon>Burkholderiales</taxon>
        <taxon>Oxalobacteraceae</taxon>
        <taxon>Herbaspirillum</taxon>
    </lineage>
</organism>
<accession>A0AAD0XHH6</accession>
<proteinExistence type="predicted"/>
<evidence type="ECO:0000256" key="1">
    <source>
        <dbReference type="SAM" id="MobiDB-lite"/>
    </source>
</evidence>
<dbReference type="RefSeq" id="WP_058896978.1">
    <property type="nucleotide sequence ID" value="NZ_CP024996.1"/>
</dbReference>
<dbReference type="PROSITE" id="PS51186">
    <property type="entry name" value="GNAT"/>
    <property type="match status" value="1"/>
</dbReference>
<dbReference type="Gene3D" id="3.40.630.30">
    <property type="match status" value="1"/>
</dbReference>